<protein>
    <submittedName>
        <fullName evidence="3">Uncharacterized protein</fullName>
    </submittedName>
</protein>
<dbReference type="HOGENOM" id="CLU_351451_0_0_1"/>
<dbReference type="Gene3D" id="1.10.287.1490">
    <property type="match status" value="1"/>
</dbReference>
<feature type="compositionally biased region" description="Low complexity" evidence="2">
    <location>
        <begin position="517"/>
        <end position="529"/>
    </location>
</feature>
<feature type="coiled-coil region" evidence="1">
    <location>
        <begin position="172"/>
        <end position="479"/>
    </location>
</feature>
<keyword evidence="4" id="KW-1185">Reference proteome</keyword>
<feature type="compositionally biased region" description="Polar residues" evidence="2">
    <location>
        <begin position="538"/>
        <end position="550"/>
    </location>
</feature>
<organism evidence="3 4">
    <name type="scientific">Tetrahymena thermophila (strain SB210)</name>
    <dbReference type="NCBI Taxonomy" id="312017"/>
    <lineage>
        <taxon>Eukaryota</taxon>
        <taxon>Sar</taxon>
        <taxon>Alveolata</taxon>
        <taxon>Ciliophora</taxon>
        <taxon>Intramacronucleata</taxon>
        <taxon>Oligohymenophorea</taxon>
        <taxon>Hymenostomatida</taxon>
        <taxon>Tetrahymenina</taxon>
        <taxon>Tetrahymenidae</taxon>
        <taxon>Tetrahymena</taxon>
    </lineage>
</organism>
<evidence type="ECO:0000256" key="1">
    <source>
        <dbReference type="SAM" id="Coils"/>
    </source>
</evidence>
<dbReference type="KEGG" id="tet:TTHERM_00292020"/>
<dbReference type="OrthoDB" id="298255at2759"/>
<evidence type="ECO:0000313" key="4">
    <source>
        <dbReference type="Proteomes" id="UP000009168"/>
    </source>
</evidence>
<feature type="compositionally biased region" description="Basic and acidic residues" evidence="2">
    <location>
        <begin position="556"/>
        <end position="567"/>
    </location>
</feature>
<dbReference type="InParanoid" id="I7M8M8"/>
<dbReference type="Proteomes" id="UP000009168">
    <property type="component" value="Unassembled WGS sequence"/>
</dbReference>
<evidence type="ECO:0000256" key="2">
    <source>
        <dbReference type="SAM" id="MobiDB-lite"/>
    </source>
</evidence>
<keyword evidence="1" id="KW-0175">Coiled coil</keyword>
<proteinExistence type="predicted"/>
<gene>
    <name evidence="3" type="ORF">TTHERM_00292020</name>
</gene>
<feature type="region of interest" description="Disordered" evidence="2">
    <location>
        <begin position="512"/>
        <end position="567"/>
    </location>
</feature>
<dbReference type="eggNOG" id="ENOG502SUVE">
    <property type="taxonomic scope" value="Eukaryota"/>
</dbReference>
<dbReference type="AlphaFoldDB" id="I7M8M8"/>
<dbReference type="OMA" id="RMHESSI"/>
<dbReference type="STRING" id="312017.I7M8M8"/>
<dbReference type="RefSeq" id="XP_001018720.1">
    <property type="nucleotide sequence ID" value="XM_001018720.2"/>
</dbReference>
<feature type="coiled-coil region" evidence="1">
    <location>
        <begin position="635"/>
        <end position="683"/>
    </location>
</feature>
<accession>I7M8M8</accession>
<sequence>MEQQTEGNNLHDVVFQQQNIIDDLEKRIRLIELNNKKRVIELENELKNEQRRATELEDELKKNIREQSDYEHIKQMNFDLQNKLTEHENLIVEQRQKEHQLNKQIRQLKDQVSNSKAFGSPYGRHERNQNSSSLKKYISPNQHDNCRNVQCFDESNQVVQNGDNEGQCEFDNKDLIRAILDLKQEKEDLIQHIEKIKEASIDAIMEKEKIIMELKEQIFYKDDIDGVSLKLDQMIQEKEEWQRMHESSIENYERTIQELQHKIEFEQRLFEERILNIETEINERVIQRFQQNLDSAKDVENNLIQQIKITEERLKMCDKTISDQQKVISNNKEQLSQYVEEINSLKSSLAQSKTFKEKISQLEKELSTLEKNSRKEIEQKQEQIEKLSRRNNELLKNFINFETENKRLNEQIENLNDNLQKMQTDYESLQIKYEEATVNYERDLSIQQQHFNEEKKNLLQELNDQKAGYKNRQSCLKSDIGYDEFSSCFDSPQISSKKRSSQKQQPTYIAFRKNSEDSNQAENNSSQENLDSDEENDFLQQLDNQTQESRSNQRRKSSDYMKTPECDFSLRQEQPLLRDITTSVNNNKFVNFHALNQSLPQKPSQKNCIKLQPLAQQTHQANSNIQDKENNIQLIAPLKQEIDHLKNVNEKLQAASESYENEIMKLQNELKTAYKQMQECRKSLADNINVNKEKESSLKCEIESLKTHIYKIETHMVTYKLQYEEDSSYLKEELKIAEKIAAESKVKLAQIMQDKDYFQQQYKVILAKYKQKKNQESQSHSFLRQNDYYSTSDTQNNFIVF</sequence>
<dbReference type="GeneID" id="7839601"/>
<dbReference type="EMBL" id="GG662651">
    <property type="protein sequence ID" value="EAR98475.1"/>
    <property type="molecule type" value="Genomic_DNA"/>
</dbReference>
<feature type="region of interest" description="Disordered" evidence="2">
    <location>
        <begin position="109"/>
        <end position="130"/>
    </location>
</feature>
<evidence type="ECO:0000313" key="3">
    <source>
        <dbReference type="EMBL" id="EAR98475.1"/>
    </source>
</evidence>
<name>I7M8M8_TETTS</name>
<reference evidence="4" key="1">
    <citation type="journal article" date="2006" name="PLoS Biol.">
        <title>Macronuclear genome sequence of the ciliate Tetrahymena thermophila, a model eukaryote.</title>
        <authorList>
            <person name="Eisen J.A."/>
            <person name="Coyne R.S."/>
            <person name="Wu M."/>
            <person name="Wu D."/>
            <person name="Thiagarajan M."/>
            <person name="Wortman J.R."/>
            <person name="Badger J.H."/>
            <person name="Ren Q."/>
            <person name="Amedeo P."/>
            <person name="Jones K.M."/>
            <person name="Tallon L.J."/>
            <person name="Delcher A.L."/>
            <person name="Salzberg S.L."/>
            <person name="Silva J.C."/>
            <person name="Haas B.J."/>
            <person name="Majoros W.H."/>
            <person name="Farzad M."/>
            <person name="Carlton J.M."/>
            <person name="Smith R.K. Jr."/>
            <person name="Garg J."/>
            <person name="Pearlman R.E."/>
            <person name="Karrer K.M."/>
            <person name="Sun L."/>
            <person name="Manning G."/>
            <person name="Elde N.C."/>
            <person name="Turkewitz A.P."/>
            <person name="Asai D.J."/>
            <person name="Wilkes D.E."/>
            <person name="Wang Y."/>
            <person name="Cai H."/>
            <person name="Collins K."/>
            <person name="Stewart B.A."/>
            <person name="Lee S.R."/>
            <person name="Wilamowska K."/>
            <person name="Weinberg Z."/>
            <person name="Ruzzo W.L."/>
            <person name="Wloga D."/>
            <person name="Gaertig J."/>
            <person name="Frankel J."/>
            <person name="Tsao C.-C."/>
            <person name="Gorovsky M.A."/>
            <person name="Keeling P.J."/>
            <person name="Waller R.F."/>
            <person name="Patron N.J."/>
            <person name="Cherry J.M."/>
            <person name="Stover N.A."/>
            <person name="Krieger C.J."/>
            <person name="del Toro C."/>
            <person name="Ryder H.F."/>
            <person name="Williamson S.C."/>
            <person name="Barbeau R.A."/>
            <person name="Hamilton E.P."/>
            <person name="Orias E."/>
        </authorList>
    </citation>
    <scope>NUCLEOTIDE SEQUENCE [LARGE SCALE GENOMIC DNA]</scope>
    <source>
        <strain evidence="4">SB210</strain>
    </source>
</reference>